<dbReference type="InterPro" id="IPR002110">
    <property type="entry name" value="Ankyrin_rpt"/>
</dbReference>
<name>A0A0D2UAU2_CAPO3</name>
<keyword evidence="7" id="KW-0106">Calcium</keyword>
<evidence type="ECO:0000256" key="13">
    <source>
        <dbReference type="SAM" id="Phobius"/>
    </source>
</evidence>
<evidence type="ECO:0000256" key="7">
    <source>
        <dbReference type="ARBA" id="ARBA00022837"/>
    </source>
</evidence>
<evidence type="ECO:0000256" key="1">
    <source>
        <dbReference type="ARBA" id="ARBA00004651"/>
    </source>
</evidence>
<feature type="domain" description="Ion transport" evidence="15">
    <location>
        <begin position="274"/>
        <end position="552"/>
    </location>
</feature>
<keyword evidence="5 13" id="KW-0812">Transmembrane</keyword>
<dbReference type="EMBL" id="KE346363">
    <property type="protein sequence ID" value="KJE92126.1"/>
    <property type="molecule type" value="Genomic_DNA"/>
</dbReference>
<evidence type="ECO:0000256" key="6">
    <source>
        <dbReference type="ARBA" id="ARBA00022737"/>
    </source>
</evidence>
<evidence type="ECO:0000313" key="17">
    <source>
        <dbReference type="Proteomes" id="UP000008743"/>
    </source>
</evidence>
<dbReference type="Pfam" id="PF00520">
    <property type="entry name" value="Ion_trans"/>
    <property type="match status" value="1"/>
</dbReference>
<keyword evidence="2" id="KW-0813">Transport</keyword>
<sequence>MLHIPVLLCIFPFFLSLLMSDIELLNVRASDAGVDVGGGTNASSRELLFTACKSGDLKLLKECLAVFKPAQIVTMLDDDGWGPFHFIAMKGHLELAKAMVAHGVPVDIRDKYGTTPMYRAVGFGHPEMVYYLVANGGNVHHLNDAGDNMIHNSGWAGGVELTRFFISKGVSPTAKDKANHLGLMDMIKTMPNVCGEFFDSRVKVLDKYLLAVHSEYDFDGIDDQDDDVKEITPLEIIVKKSNHDLIGHPLIRKLCQWKWETFARSYFLRQFFSYLFALACLTYICISIIAYPGTVLYIYDDPQTYVRGILEIIFVLFVFLQVYNETQEFIDAGRDIVRVPSGPAGWILRIIFPKAVDPALVNAAAVSIPRYFRDLGNVFDLSTYLMVIVDLGFRIANIVAYKNGDPPKVGALYEYNVLAIISVLFWTKFLRIAALFKSTGPLIETIKRMLIDLIIFMAIFTVFLMGFSISFFLLLSPEVSPPIAAAGTPDYESFQQSLLTVFLGLVGQLNTDPFRLADKSVAYIGYVVYIIISNIALLNLLIAMLSNTYATVKYVSDLEFLLVRARYILAVQKSLGKARVRKILAADLKKRKAQARSVTKENNTPEAELTTTDKYSEWIKLKETEEPREVNLQLLRDDLQKMSNLQFEEVHAAFDKLSDTIKLLNERIDLLVAK</sequence>
<evidence type="ECO:0000256" key="12">
    <source>
        <dbReference type="PROSITE-ProRule" id="PRU00023"/>
    </source>
</evidence>
<evidence type="ECO:0000256" key="8">
    <source>
        <dbReference type="ARBA" id="ARBA00022989"/>
    </source>
</evidence>
<dbReference type="PROSITE" id="PS50297">
    <property type="entry name" value="ANK_REP_REGION"/>
    <property type="match status" value="2"/>
</dbReference>
<evidence type="ECO:0000256" key="9">
    <source>
        <dbReference type="ARBA" id="ARBA00023065"/>
    </source>
</evidence>
<organism evidence="16 17">
    <name type="scientific">Capsaspora owczarzaki (strain ATCC 30864)</name>
    <dbReference type="NCBI Taxonomy" id="595528"/>
    <lineage>
        <taxon>Eukaryota</taxon>
        <taxon>Filasterea</taxon>
        <taxon>Capsaspora</taxon>
    </lineage>
</organism>
<evidence type="ECO:0000256" key="14">
    <source>
        <dbReference type="SAM" id="SignalP"/>
    </source>
</evidence>
<dbReference type="GO" id="GO:0098703">
    <property type="term" value="P:calcium ion import across plasma membrane"/>
    <property type="evidence" value="ECO:0007669"/>
    <property type="project" value="TreeGrafter"/>
</dbReference>
<keyword evidence="10 13" id="KW-0472">Membrane</keyword>
<keyword evidence="17" id="KW-1185">Reference proteome</keyword>
<dbReference type="PANTHER" id="PTHR10582:SF2">
    <property type="entry name" value="INACTIVE"/>
    <property type="match status" value="1"/>
</dbReference>
<evidence type="ECO:0000259" key="15">
    <source>
        <dbReference type="Pfam" id="PF00520"/>
    </source>
</evidence>
<dbReference type="GO" id="GO:0005886">
    <property type="term" value="C:plasma membrane"/>
    <property type="evidence" value="ECO:0007669"/>
    <property type="project" value="UniProtKB-SubCell"/>
</dbReference>
<dbReference type="InParanoid" id="A0A0D2UAU2"/>
<reference evidence="17" key="1">
    <citation type="submission" date="2011-02" db="EMBL/GenBank/DDBJ databases">
        <title>The Genome Sequence of Capsaspora owczarzaki ATCC 30864.</title>
        <authorList>
            <person name="Russ C."/>
            <person name="Cuomo C."/>
            <person name="Burger G."/>
            <person name="Gray M.W."/>
            <person name="Holland P.W.H."/>
            <person name="King N."/>
            <person name="Lang F.B.F."/>
            <person name="Roger A.J."/>
            <person name="Ruiz-Trillo I."/>
            <person name="Young S.K."/>
            <person name="Zeng Q."/>
            <person name="Gargeya S."/>
            <person name="Alvarado L."/>
            <person name="Berlin A."/>
            <person name="Chapman S.B."/>
            <person name="Chen Z."/>
            <person name="Freedman E."/>
            <person name="Gellesch M."/>
            <person name="Goldberg J."/>
            <person name="Griggs A."/>
            <person name="Gujja S."/>
            <person name="Heilman E."/>
            <person name="Heiman D."/>
            <person name="Howarth C."/>
            <person name="Mehta T."/>
            <person name="Neiman D."/>
            <person name="Pearson M."/>
            <person name="Roberts A."/>
            <person name="Saif S."/>
            <person name="Shea T."/>
            <person name="Shenoy N."/>
            <person name="Sisk P."/>
            <person name="Stolte C."/>
            <person name="Sykes S."/>
            <person name="White J."/>
            <person name="Yandava C."/>
            <person name="Haas B."/>
            <person name="Nusbaum C."/>
            <person name="Birren B."/>
        </authorList>
    </citation>
    <scope>NUCLEOTIDE SEQUENCE</scope>
    <source>
        <strain evidence="17">ATCC 30864</strain>
    </source>
</reference>
<dbReference type="GO" id="GO:0005216">
    <property type="term" value="F:monoatomic ion channel activity"/>
    <property type="evidence" value="ECO:0007669"/>
    <property type="project" value="InterPro"/>
</dbReference>
<keyword evidence="11" id="KW-0407">Ion channel</keyword>
<feature type="transmembrane region" description="Helical" evidence="13">
    <location>
        <begin position="523"/>
        <end position="545"/>
    </location>
</feature>
<evidence type="ECO:0000256" key="4">
    <source>
        <dbReference type="ARBA" id="ARBA00022568"/>
    </source>
</evidence>
<proteinExistence type="predicted"/>
<dbReference type="PANTHER" id="PTHR10582">
    <property type="entry name" value="TRANSIENT RECEPTOR POTENTIAL ION CHANNEL PROTEIN"/>
    <property type="match status" value="1"/>
</dbReference>
<keyword evidence="8 13" id="KW-1133">Transmembrane helix</keyword>
<feature type="transmembrane region" description="Helical" evidence="13">
    <location>
        <begin position="305"/>
        <end position="324"/>
    </location>
</feature>
<evidence type="ECO:0000256" key="5">
    <source>
        <dbReference type="ARBA" id="ARBA00022692"/>
    </source>
</evidence>
<feature type="transmembrane region" description="Helical" evidence="13">
    <location>
        <begin position="450"/>
        <end position="474"/>
    </location>
</feature>
<dbReference type="Gene3D" id="1.25.40.20">
    <property type="entry name" value="Ankyrin repeat-containing domain"/>
    <property type="match status" value="1"/>
</dbReference>
<keyword evidence="9" id="KW-0406">Ion transport</keyword>
<dbReference type="OrthoDB" id="341259at2759"/>
<dbReference type="STRING" id="595528.A0A0D2UAU2"/>
<feature type="repeat" description="ANK" evidence="12">
    <location>
        <begin position="79"/>
        <end position="111"/>
    </location>
</feature>
<dbReference type="InterPro" id="IPR024862">
    <property type="entry name" value="TRPV"/>
</dbReference>
<dbReference type="Pfam" id="PF12796">
    <property type="entry name" value="Ank_2"/>
    <property type="match status" value="1"/>
</dbReference>
<gene>
    <name evidence="16" type="ORF">CAOG_003146</name>
</gene>
<evidence type="ECO:0000256" key="2">
    <source>
        <dbReference type="ARBA" id="ARBA00022448"/>
    </source>
</evidence>
<evidence type="ECO:0000256" key="10">
    <source>
        <dbReference type="ARBA" id="ARBA00023136"/>
    </source>
</evidence>
<comment type="subcellular location">
    <subcellularLocation>
        <location evidence="1">Cell membrane</location>
        <topology evidence="1">Multi-pass membrane protein</topology>
    </subcellularLocation>
</comment>
<dbReference type="Proteomes" id="UP000008743">
    <property type="component" value="Unassembled WGS sequence"/>
</dbReference>
<protein>
    <recommendedName>
        <fullName evidence="15">Ion transport domain-containing protein</fullName>
    </recommendedName>
</protein>
<keyword evidence="4" id="KW-0109">Calcium transport</keyword>
<dbReference type="Gene3D" id="1.10.287.70">
    <property type="match status" value="1"/>
</dbReference>
<feature type="transmembrane region" description="Helical" evidence="13">
    <location>
        <begin position="378"/>
        <end position="400"/>
    </location>
</feature>
<keyword evidence="12" id="KW-0040">ANK repeat</keyword>
<feature type="repeat" description="ANK" evidence="12">
    <location>
        <begin position="112"/>
        <end position="144"/>
    </location>
</feature>
<dbReference type="SUPFAM" id="SSF48403">
    <property type="entry name" value="Ankyrin repeat"/>
    <property type="match status" value="1"/>
</dbReference>
<keyword evidence="3" id="KW-1003">Cell membrane</keyword>
<keyword evidence="6" id="KW-0677">Repeat</keyword>
<keyword evidence="14" id="KW-0732">Signal</keyword>
<evidence type="ECO:0000256" key="11">
    <source>
        <dbReference type="ARBA" id="ARBA00023303"/>
    </source>
</evidence>
<dbReference type="eggNOG" id="KOG3676">
    <property type="taxonomic scope" value="Eukaryota"/>
</dbReference>
<dbReference type="PhylomeDB" id="A0A0D2UAU2"/>
<feature type="chain" id="PRO_5002252664" description="Ion transport domain-containing protein" evidence="14">
    <location>
        <begin position="21"/>
        <end position="674"/>
    </location>
</feature>
<dbReference type="AlphaFoldDB" id="A0A0D2UAU2"/>
<dbReference type="PROSITE" id="PS50088">
    <property type="entry name" value="ANK_REPEAT"/>
    <property type="match status" value="2"/>
</dbReference>
<feature type="signal peptide" evidence="14">
    <location>
        <begin position="1"/>
        <end position="20"/>
    </location>
</feature>
<dbReference type="InterPro" id="IPR005821">
    <property type="entry name" value="Ion_trans_dom"/>
</dbReference>
<feature type="transmembrane region" description="Helical" evidence="13">
    <location>
        <begin position="271"/>
        <end position="298"/>
    </location>
</feature>
<evidence type="ECO:0000256" key="3">
    <source>
        <dbReference type="ARBA" id="ARBA00022475"/>
    </source>
</evidence>
<evidence type="ECO:0000313" key="16">
    <source>
        <dbReference type="EMBL" id="KJE92126.1"/>
    </source>
</evidence>
<accession>A0A0D2UAU2</accession>
<dbReference type="InterPro" id="IPR036770">
    <property type="entry name" value="Ankyrin_rpt-contain_sf"/>
</dbReference>
<feature type="transmembrane region" description="Helical" evidence="13">
    <location>
        <begin position="412"/>
        <end position="430"/>
    </location>
</feature>
<dbReference type="SMART" id="SM00248">
    <property type="entry name" value="ANK"/>
    <property type="match status" value="3"/>
</dbReference>